<dbReference type="Proteomes" id="UP001362999">
    <property type="component" value="Unassembled WGS sequence"/>
</dbReference>
<proteinExistence type="predicted"/>
<feature type="coiled-coil region" evidence="1">
    <location>
        <begin position="34"/>
        <end position="89"/>
    </location>
</feature>
<evidence type="ECO:0000313" key="2">
    <source>
        <dbReference type="EMBL" id="KAK7014353.1"/>
    </source>
</evidence>
<dbReference type="SUPFAM" id="SSF52047">
    <property type="entry name" value="RNI-like"/>
    <property type="match status" value="1"/>
</dbReference>
<dbReference type="InterPro" id="IPR032675">
    <property type="entry name" value="LRR_dom_sf"/>
</dbReference>
<gene>
    <name evidence="2" type="ORF">R3P38DRAFT_3277462</name>
</gene>
<protein>
    <recommendedName>
        <fullName evidence="4">F-box domain-containing protein</fullName>
    </recommendedName>
</protein>
<dbReference type="Gene3D" id="3.80.10.10">
    <property type="entry name" value="Ribonuclease Inhibitor"/>
    <property type="match status" value="1"/>
</dbReference>
<reference evidence="2 3" key="1">
    <citation type="journal article" date="2024" name="J Genomics">
        <title>Draft genome sequencing and assembly of Favolaschia claudopus CIRM-BRFM 2984 isolated from oak limbs.</title>
        <authorList>
            <person name="Navarro D."/>
            <person name="Drula E."/>
            <person name="Chaduli D."/>
            <person name="Cazenave R."/>
            <person name="Ahrendt S."/>
            <person name="Wang J."/>
            <person name="Lipzen A."/>
            <person name="Daum C."/>
            <person name="Barry K."/>
            <person name="Grigoriev I.V."/>
            <person name="Favel A."/>
            <person name="Rosso M.N."/>
            <person name="Martin F."/>
        </authorList>
    </citation>
    <scope>NUCLEOTIDE SEQUENCE [LARGE SCALE GENOMIC DNA]</scope>
    <source>
        <strain evidence="2 3">CIRM-BRFM 2984</strain>
    </source>
</reference>
<keyword evidence="1" id="KW-0175">Coiled coil</keyword>
<keyword evidence="3" id="KW-1185">Reference proteome</keyword>
<evidence type="ECO:0000256" key="1">
    <source>
        <dbReference type="SAM" id="Coils"/>
    </source>
</evidence>
<accession>A0AAW0AN25</accession>
<sequence>MSDSSGRPPPFLQALLKSNQSPLDSQIPAIRDLIATTEAQLAALSLEREGFRRKDEEFLQLLAPLEKQISEIQKKRRTLQKKASDLDATMCVVETQIQAQNSILSPIRRLAPELLCEIFLWAMLHGFTRRILRWKVSIAPWRLAHVCQAWRDAARACPRLWSTIEIDAALDTQLHLAYPAPLDIIFHVGQFKYSSHLCDLLGRLVCRSNCWAGLSLDWEYDSKIFSVLSGVKGQLASLHSLKLGNPGSDCWPSIFADIFSVAPRLRRVEASIPAEISPSQFLIPQGQLTHLRLSTCPSRALDILPLLADTLTHAALAVGDDEADAEYSSDSEDEFESESPAVIELPKLQWLSLDNDWGMGCLVVPRLDSLKITACIGNVHTILDRSQCQLKSLDFNGWAASEVLHSLEERLPTLVHLTVELPFLEDGKSLLSALTQSVADGVCPKLVSLVIKLSSFRTVRRSEGQKEDFEIICEAVESCWNIAKDARTLRSVHFPMGKCPPLIMDRFDRMRLEGLDVSEGSVIQSDEEFDR</sequence>
<dbReference type="EMBL" id="JAWWNJ010000057">
    <property type="protein sequence ID" value="KAK7014353.1"/>
    <property type="molecule type" value="Genomic_DNA"/>
</dbReference>
<evidence type="ECO:0000313" key="3">
    <source>
        <dbReference type="Proteomes" id="UP001362999"/>
    </source>
</evidence>
<comment type="caution">
    <text evidence="2">The sequence shown here is derived from an EMBL/GenBank/DDBJ whole genome shotgun (WGS) entry which is preliminary data.</text>
</comment>
<organism evidence="2 3">
    <name type="scientific">Favolaschia claudopus</name>
    <dbReference type="NCBI Taxonomy" id="2862362"/>
    <lineage>
        <taxon>Eukaryota</taxon>
        <taxon>Fungi</taxon>
        <taxon>Dikarya</taxon>
        <taxon>Basidiomycota</taxon>
        <taxon>Agaricomycotina</taxon>
        <taxon>Agaricomycetes</taxon>
        <taxon>Agaricomycetidae</taxon>
        <taxon>Agaricales</taxon>
        <taxon>Marasmiineae</taxon>
        <taxon>Mycenaceae</taxon>
        <taxon>Favolaschia</taxon>
    </lineage>
</organism>
<name>A0AAW0AN25_9AGAR</name>
<evidence type="ECO:0008006" key="4">
    <source>
        <dbReference type="Google" id="ProtNLM"/>
    </source>
</evidence>
<dbReference type="AlphaFoldDB" id="A0AAW0AN25"/>